<feature type="domain" description="AttH" evidence="2">
    <location>
        <begin position="44"/>
        <end position="212"/>
    </location>
</feature>
<evidence type="ECO:0000313" key="4">
    <source>
        <dbReference type="Proteomes" id="UP000001520"/>
    </source>
</evidence>
<evidence type="ECO:0000313" key="3">
    <source>
        <dbReference type="EMBL" id="BAI81332.1"/>
    </source>
</evidence>
<dbReference type="AlphaFoldDB" id="D3P9E2"/>
<dbReference type="OrthoDB" id="9770826at2"/>
<dbReference type="Pfam" id="PF07143">
    <property type="entry name" value="CrtC"/>
    <property type="match status" value="1"/>
</dbReference>
<dbReference type="PANTHER" id="PTHR38591:SF1">
    <property type="entry name" value="BLL1000 PROTEIN"/>
    <property type="match status" value="1"/>
</dbReference>
<dbReference type="InterPro" id="IPR023374">
    <property type="entry name" value="AttH-like_dom_sf"/>
</dbReference>
<keyword evidence="1" id="KW-0732">Signal</keyword>
<feature type="chain" id="PRO_5003048019" description="AttH domain-containing protein" evidence="1">
    <location>
        <begin position="18"/>
        <end position="344"/>
    </location>
</feature>
<proteinExistence type="predicted"/>
<dbReference type="Pfam" id="PF17186">
    <property type="entry name" value="Lipocalin_9"/>
    <property type="match status" value="1"/>
</dbReference>
<feature type="signal peptide" evidence="1">
    <location>
        <begin position="1"/>
        <end position="17"/>
    </location>
</feature>
<dbReference type="STRING" id="639282.DEFDS_1878"/>
<evidence type="ECO:0000259" key="2">
    <source>
        <dbReference type="Pfam" id="PF07143"/>
    </source>
</evidence>
<reference evidence="3 4" key="1">
    <citation type="journal article" date="2010" name="DNA Res.">
        <title>Bacterial lifestyle in a deep-sea hydrothermal vent chimney revealed by the genome sequence of the thermophilic bacterium Deferribacter desulfuricans SSM1.</title>
        <authorList>
            <person name="Takaki Y."/>
            <person name="Shimamura S."/>
            <person name="Nakagawa S."/>
            <person name="Fukuhara Y."/>
            <person name="Horikawa H."/>
            <person name="Ankai A."/>
            <person name="Harada T."/>
            <person name="Hosoyama A."/>
            <person name="Oguchi A."/>
            <person name="Fukui S."/>
            <person name="Fujita N."/>
            <person name="Takami H."/>
            <person name="Takai K."/>
        </authorList>
    </citation>
    <scope>NUCLEOTIDE SEQUENCE [LARGE SCALE GENOMIC DNA]</scope>
    <source>
        <strain evidence="4">DSM 14783 / JCM 11476 / NBRC 101012 / SSM1</strain>
    </source>
</reference>
<dbReference type="SUPFAM" id="SSF159245">
    <property type="entry name" value="AttH-like"/>
    <property type="match status" value="1"/>
</dbReference>
<dbReference type="Gene3D" id="2.40.370.10">
    <property type="entry name" value="AttH-like domain"/>
    <property type="match status" value="2"/>
</dbReference>
<gene>
    <name evidence="3" type="ordered locus">DEFDS_1878</name>
</gene>
<evidence type="ECO:0000256" key="1">
    <source>
        <dbReference type="SAM" id="SignalP"/>
    </source>
</evidence>
<keyword evidence="4" id="KW-1185">Reference proteome</keyword>
<dbReference type="EMBL" id="AP011529">
    <property type="protein sequence ID" value="BAI81332.1"/>
    <property type="molecule type" value="Genomic_DNA"/>
</dbReference>
<protein>
    <recommendedName>
        <fullName evidence="2">AttH domain-containing protein</fullName>
    </recommendedName>
</protein>
<organism evidence="3 4">
    <name type="scientific">Deferribacter desulfuricans (strain DSM 14783 / JCM 11476 / NBRC 101012 / SSM1)</name>
    <dbReference type="NCBI Taxonomy" id="639282"/>
    <lineage>
        <taxon>Bacteria</taxon>
        <taxon>Pseudomonadati</taxon>
        <taxon>Deferribacterota</taxon>
        <taxon>Deferribacteres</taxon>
        <taxon>Deferribacterales</taxon>
        <taxon>Deferribacteraceae</taxon>
        <taxon>Deferribacter</taxon>
    </lineage>
</organism>
<dbReference type="HOGENOM" id="CLU_040626_0_0_0"/>
<dbReference type="eggNOG" id="COG5621">
    <property type="taxonomic scope" value="Bacteria"/>
</dbReference>
<name>D3P9E2_DEFDS</name>
<dbReference type="Proteomes" id="UP000001520">
    <property type="component" value="Chromosome"/>
</dbReference>
<accession>D3P9E2</accession>
<dbReference type="KEGG" id="ddf:DEFDS_1878"/>
<sequence>MRLFILILLLFTNFAFASDFVKLKATDRVNLPNDLYYKDNFVSQWWYFTGHLNSNDGKRFGYELTIFVVNVNKKKYKSKFGLNRIYISHFAITDINNQKYYFEDDTSRGAYNEAAASDNKLYVKVFDDLVTGSIEQIDIKAKAKNFSIDIKLIPTKNPILNGENGYSNKIYGCEECASLYFSITRMKTTGYLQIDEKKYSVSGESWFDREINSDYSTDKLKGWDWFSIMLDDGREIIIYQIKDKDGKIDKSSYAAIIDKSGNKINLDFDKVKLKPLEFYKSKITSAKYPIKWEIKINDKKIFVESLVKNQEFVASKSTFNYYFEGACKVYGDFHGKAYMELTGY</sequence>
<dbReference type="PANTHER" id="PTHR38591">
    <property type="entry name" value="HYDROLASE"/>
    <property type="match status" value="1"/>
</dbReference>
<dbReference type="InterPro" id="IPR010791">
    <property type="entry name" value="AttH_dom"/>
</dbReference>